<dbReference type="EMBL" id="JBHSAP010000015">
    <property type="protein sequence ID" value="MFC4077587.1"/>
    <property type="molecule type" value="Genomic_DNA"/>
</dbReference>
<feature type="transmembrane region" description="Helical" evidence="1">
    <location>
        <begin position="84"/>
        <end position="102"/>
    </location>
</feature>
<protein>
    <submittedName>
        <fullName evidence="2">DUF2512 family protein</fullName>
    </submittedName>
</protein>
<sequence>MNWLLKVVIYATVLHAAHLLIGGIRYSQMLAPMGIVLFLATVGHFADQWVLPRLGNLKSSLSGGVFMAGVIWGGQFLFPGSVVRIWTALLLGGVLGAIEYRMHKDILKTEIY</sequence>
<evidence type="ECO:0000256" key="1">
    <source>
        <dbReference type="SAM" id="Phobius"/>
    </source>
</evidence>
<keyword evidence="1" id="KW-0472">Membrane</keyword>
<dbReference type="InterPro" id="IPR019649">
    <property type="entry name" value="DUF2512"/>
</dbReference>
<keyword evidence="1" id="KW-1133">Transmembrane helix</keyword>
<organism evidence="2 3">
    <name type="scientific">Salinithrix halophila</name>
    <dbReference type="NCBI Taxonomy" id="1485204"/>
    <lineage>
        <taxon>Bacteria</taxon>
        <taxon>Bacillati</taxon>
        <taxon>Bacillota</taxon>
        <taxon>Bacilli</taxon>
        <taxon>Bacillales</taxon>
        <taxon>Thermoactinomycetaceae</taxon>
        <taxon>Salinithrix</taxon>
    </lineage>
</organism>
<keyword evidence="1" id="KW-0812">Transmembrane</keyword>
<evidence type="ECO:0000313" key="3">
    <source>
        <dbReference type="Proteomes" id="UP001595843"/>
    </source>
</evidence>
<dbReference type="Proteomes" id="UP001595843">
    <property type="component" value="Unassembled WGS sequence"/>
</dbReference>
<evidence type="ECO:0000313" key="2">
    <source>
        <dbReference type="EMBL" id="MFC4077587.1"/>
    </source>
</evidence>
<proteinExistence type="predicted"/>
<name>A0ABV8JI46_9BACL</name>
<accession>A0ABV8JI46</accession>
<comment type="caution">
    <text evidence="2">The sequence shown here is derived from an EMBL/GenBank/DDBJ whole genome shotgun (WGS) entry which is preliminary data.</text>
</comment>
<keyword evidence="3" id="KW-1185">Reference proteome</keyword>
<dbReference type="Pfam" id="PF10710">
    <property type="entry name" value="DUF2512"/>
    <property type="match status" value="1"/>
</dbReference>
<reference evidence="3" key="1">
    <citation type="journal article" date="2019" name="Int. J. Syst. Evol. Microbiol.">
        <title>The Global Catalogue of Microorganisms (GCM) 10K type strain sequencing project: providing services to taxonomists for standard genome sequencing and annotation.</title>
        <authorList>
            <consortium name="The Broad Institute Genomics Platform"/>
            <consortium name="The Broad Institute Genome Sequencing Center for Infectious Disease"/>
            <person name="Wu L."/>
            <person name="Ma J."/>
        </authorList>
    </citation>
    <scope>NUCLEOTIDE SEQUENCE [LARGE SCALE GENOMIC DNA]</scope>
    <source>
        <strain evidence="3">IBRC-M 10813</strain>
    </source>
</reference>
<dbReference type="RefSeq" id="WP_380705395.1">
    <property type="nucleotide sequence ID" value="NZ_JBHSAP010000015.1"/>
</dbReference>
<gene>
    <name evidence="2" type="ORF">ACFOUO_12345</name>
</gene>
<feature type="transmembrane region" description="Helical" evidence="1">
    <location>
        <begin position="7"/>
        <end position="24"/>
    </location>
</feature>